<dbReference type="Proteomes" id="UP001266305">
    <property type="component" value="Unassembled WGS sequence"/>
</dbReference>
<organism evidence="2 3">
    <name type="scientific">Saguinus oedipus</name>
    <name type="common">Cotton-top tamarin</name>
    <name type="synonym">Oedipomidas oedipus</name>
    <dbReference type="NCBI Taxonomy" id="9490"/>
    <lineage>
        <taxon>Eukaryota</taxon>
        <taxon>Metazoa</taxon>
        <taxon>Chordata</taxon>
        <taxon>Craniata</taxon>
        <taxon>Vertebrata</taxon>
        <taxon>Euteleostomi</taxon>
        <taxon>Mammalia</taxon>
        <taxon>Eutheria</taxon>
        <taxon>Euarchontoglires</taxon>
        <taxon>Primates</taxon>
        <taxon>Haplorrhini</taxon>
        <taxon>Platyrrhini</taxon>
        <taxon>Cebidae</taxon>
        <taxon>Callitrichinae</taxon>
        <taxon>Saguinus</taxon>
    </lineage>
</organism>
<accession>A0ABQ9UVF7</accession>
<feature type="region of interest" description="Disordered" evidence="1">
    <location>
        <begin position="27"/>
        <end position="60"/>
    </location>
</feature>
<reference evidence="2 3" key="1">
    <citation type="submission" date="2023-05" db="EMBL/GenBank/DDBJ databases">
        <title>B98-5 Cell Line De Novo Hybrid Assembly: An Optical Mapping Approach.</title>
        <authorList>
            <person name="Kananen K."/>
            <person name="Auerbach J.A."/>
            <person name="Kautto E."/>
            <person name="Blachly J.S."/>
        </authorList>
    </citation>
    <scope>NUCLEOTIDE SEQUENCE [LARGE SCALE GENOMIC DNA]</scope>
    <source>
        <strain evidence="2">B95-8</strain>
        <tissue evidence="2">Cell line</tissue>
    </source>
</reference>
<gene>
    <name evidence="2" type="ORF">P7K49_022420</name>
</gene>
<keyword evidence="3" id="KW-1185">Reference proteome</keyword>
<evidence type="ECO:0000313" key="3">
    <source>
        <dbReference type="Proteomes" id="UP001266305"/>
    </source>
</evidence>
<proteinExistence type="predicted"/>
<sequence>MTRHQALMNYMAWFRVFLQGNGKVHEQNLSEDRSPASNLMLNVRRPSPTQTPESESQNARRYCEVKDASGRRLRWLVESEDEIQEGNQLRTSGVTFVIAEGE</sequence>
<dbReference type="EMBL" id="JASSZA010000010">
    <property type="protein sequence ID" value="KAK2101072.1"/>
    <property type="molecule type" value="Genomic_DNA"/>
</dbReference>
<evidence type="ECO:0000256" key="1">
    <source>
        <dbReference type="SAM" id="MobiDB-lite"/>
    </source>
</evidence>
<protein>
    <submittedName>
        <fullName evidence="2">Uncharacterized protein</fullName>
    </submittedName>
</protein>
<evidence type="ECO:0000313" key="2">
    <source>
        <dbReference type="EMBL" id="KAK2101072.1"/>
    </source>
</evidence>
<name>A0ABQ9UVF7_SAGOE</name>
<comment type="caution">
    <text evidence="2">The sequence shown here is derived from an EMBL/GenBank/DDBJ whole genome shotgun (WGS) entry which is preliminary data.</text>
</comment>
<feature type="compositionally biased region" description="Polar residues" evidence="1">
    <location>
        <begin position="47"/>
        <end position="59"/>
    </location>
</feature>